<dbReference type="InterPro" id="IPR000415">
    <property type="entry name" value="Nitroreductase-like"/>
</dbReference>
<feature type="region of interest" description="Disordered" evidence="1">
    <location>
        <begin position="1"/>
        <end position="91"/>
    </location>
</feature>
<dbReference type="InterPro" id="IPR012825">
    <property type="entry name" value="BluB"/>
</dbReference>
<name>A0A1E7FQ50_9STRA</name>
<evidence type="ECO:0000313" key="4">
    <source>
        <dbReference type="Proteomes" id="UP000095751"/>
    </source>
</evidence>
<proteinExistence type="predicted"/>
<gene>
    <name evidence="3" type="ORF">FRACYDRAFT_236352</name>
</gene>
<dbReference type="PANTHER" id="PTHR23026">
    <property type="entry name" value="NADPH NITROREDUCTASE"/>
    <property type="match status" value="1"/>
</dbReference>
<feature type="compositionally biased region" description="Polar residues" evidence="1">
    <location>
        <begin position="21"/>
        <end position="31"/>
    </location>
</feature>
<protein>
    <submittedName>
        <fullName evidence="3">Cob(II)yrinic acid a,c-diamide reductase</fullName>
    </submittedName>
</protein>
<feature type="domain" description="Nitroreductase" evidence="2">
    <location>
        <begin position="108"/>
        <end position="293"/>
    </location>
</feature>
<keyword evidence="4" id="KW-1185">Reference proteome</keyword>
<organism evidence="3 4">
    <name type="scientific">Fragilariopsis cylindrus CCMP1102</name>
    <dbReference type="NCBI Taxonomy" id="635003"/>
    <lineage>
        <taxon>Eukaryota</taxon>
        <taxon>Sar</taxon>
        <taxon>Stramenopiles</taxon>
        <taxon>Ochrophyta</taxon>
        <taxon>Bacillariophyta</taxon>
        <taxon>Bacillariophyceae</taxon>
        <taxon>Bacillariophycidae</taxon>
        <taxon>Bacillariales</taxon>
        <taxon>Bacillariaceae</taxon>
        <taxon>Fragilariopsis</taxon>
    </lineage>
</organism>
<dbReference type="InParanoid" id="A0A1E7FQ50"/>
<feature type="compositionally biased region" description="Basic residues" evidence="1">
    <location>
        <begin position="66"/>
        <end position="82"/>
    </location>
</feature>
<sequence length="406" mass="45294">MTPSRSSSYNSIPACIRERQPTTTSMLMTTSDKNAAAATAAAATTTTADVNNNNKNNDTDNDDKTKKKQNKTKKKQNKTKKTQKGDDDGKENGIFTKSFYKEFNELLKYRRDVRRFYTNDRKPVSEKLIYQLLNTAFTTSPSVGLSEPWKILHVKSQIAKTNVINNFEKCNQDALQGYNSSNNDEGGSSTTTTNSKAELYSKLKLSGLQDAPIHIAIYCNDATTKGSGLGIQTMPEMKQYSCVCGIMSFWLLARSKGIGCGWVSILDPKQLIIDLNLKEDDDWTLIGYLCVGYPNLDDDNDDDIKDNDIKDNYDDDSVVDGTSGIISRSKRSSTPELELYGICYVKAVLELTDFETSSQSLVSSIKFSLTVVNTLLTSIEAYYMSNCNAMRYERCKNVAENNDSEE</sequence>
<dbReference type="NCBIfam" id="TIGR02476">
    <property type="entry name" value="BluB"/>
    <property type="match status" value="1"/>
</dbReference>
<evidence type="ECO:0000259" key="2">
    <source>
        <dbReference type="Pfam" id="PF00881"/>
    </source>
</evidence>
<evidence type="ECO:0000256" key="1">
    <source>
        <dbReference type="SAM" id="MobiDB-lite"/>
    </source>
</evidence>
<reference evidence="3 4" key="1">
    <citation type="submission" date="2016-09" db="EMBL/GenBank/DDBJ databases">
        <title>Extensive genetic diversity and differential bi-allelic expression allows diatom success in the polar Southern Ocean.</title>
        <authorList>
            <consortium name="DOE Joint Genome Institute"/>
            <person name="Mock T."/>
            <person name="Otillar R.P."/>
            <person name="Strauss J."/>
            <person name="Dupont C."/>
            <person name="Frickenhaus S."/>
            <person name="Maumus F."/>
            <person name="Mcmullan M."/>
            <person name="Sanges R."/>
            <person name="Schmutz J."/>
            <person name="Toseland A."/>
            <person name="Valas R."/>
            <person name="Veluchamy A."/>
            <person name="Ward B.J."/>
            <person name="Allen A."/>
            <person name="Barry K."/>
            <person name="Falciatore A."/>
            <person name="Ferrante M."/>
            <person name="Fortunato A.E."/>
            <person name="Gloeckner G."/>
            <person name="Gruber A."/>
            <person name="Hipkin R."/>
            <person name="Janech M."/>
            <person name="Kroth P."/>
            <person name="Leese F."/>
            <person name="Lindquist E."/>
            <person name="Lyon B.R."/>
            <person name="Martin J."/>
            <person name="Mayer C."/>
            <person name="Parker M."/>
            <person name="Quesneville H."/>
            <person name="Raymond J."/>
            <person name="Uhlig C."/>
            <person name="Valentin K.U."/>
            <person name="Worden A.Z."/>
            <person name="Armbrust E.V."/>
            <person name="Bowler C."/>
            <person name="Green B."/>
            <person name="Moulton V."/>
            <person name="Van Oosterhout C."/>
            <person name="Grigoriev I."/>
        </authorList>
    </citation>
    <scope>NUCLEOTIDE SEQUENCE [LARGE SCALE GENOMIC DNA]</scope>
    <source>
        <strain evidence="3 4">CCMP1102</strain>
    </source>
</reference>
<dbReference type="PANTHER" id="PTHR23026:SF123">
    <property type="entry name" value="NAD(P)H NITROREDUCTASE RV3131-RELATED"/>
    <property type="match status" value="1"/>
</dbReference>
<dbReference type="AlphaFoldDB" id="A0A1E7FQ50"/>
<dbReference type="Gene3D" id="3.40.109.10">
    <property type="entry name" value="NADH Oxidase"/>
    <property type="match status" value="1"/>
</dbReference>
<dbReference type="GO" id="GO:0016491">
    <property type="term" value="F:oxidoreductase activity"/>
    <property type="evidence" value="ECO:0007669"/>
    <property type="project" value="InterPro"/>
</dbReference>
<dbReference type="OrthoDB" id="41362at2759"/>
<feature type="compositionally biased region" description="Polar residues" evidence="1">
    <location>
        <begin position="1"/>
        <end position="11"/>
    </location>
</feature>
<dbReference type="EMBL" id="KV784355">
    <property type="protein sequence ID" value="OEU20278.1"/>
    <property type="molecule type" value="Genomic_DNA"/>
</dbReference>
<feature type="compositionally biased region" description="Low complexity" evidence="1">
    <location>
        <begin position="32"/>
        <end position="56"/>
    </location>
</feature>
<dbReference type="Proteomes" id="UP000095751">
    <property type="component" value="Unassembled WGS sequence"/>
</dbReference>
<accession>A0A1E7FQ50</accession>
<dbReference type="SUPFAM" id="SSF55469">
    <property type="entry name" value="FMN-dependent nitroreductase-like"/>
    <property type="match status" value="1"/>
</dbReference>
<dbReference type="KEGG" id="fcy:FRACYDRAFT_236352"/>
<dbReference type="InterPro" id="IPR050627">
    <property type="entry name" value="Nitroreductase/BluB"/>
</dbReference>
<dbReference type="Pfam" id="PF00881">
    <property type="entry name" value="Nitroreductase"/>
    <property type="match status" value="1"/>
</dbReference>
<evidence type="ECO:0000313" key="3">
    <source>
        <dbReference type="EMBL" id="OEU20278.1"/>
    </source>
</evidence>
<dbReference type="InterPro" id="IPR029479">
    <property type="entry name" value="Nitroreductase"/>
</dbReference>